<dbReference type="Proteomes" id="UP000067738">
    <property type="component" value="Chromosome"/>
</dbReference>
<dbReference type="Pfam" id="PF18560">
    <property type="entry name" value="Lectin_like"/>
    <property type="match status" value="1"/>
</dbReference>
<dbReference type="SMART" id="SM00645">
    <property type="entry name" value="Pept_C1"/>
    <property type="match status" value="1"/>
</dbReference>
<protein>
    <submittedName>
        <fullName evidence="3">Adhesin-like protein with cysteine protease domain</fullName>
    </submittedName>
</protein>
<evidence type="ECO:0000313" key="3">
    <source>
        <dbReference type="EMBL" id="ALT70047.1"/>
    </source>
</evidence>
<organism evidence="3 4">
    <name type="scientific">Methanobrevibacter millerae</name>
    <dbReference type="NCBI Taxonomy" id="230361"/>
    <lineage>
        <taxon>Archaea</taxon>
        <taxon>Methanobacteriati</taxon>
        <taxon>Methanobacteriota</taxon>
        <taxon>Methanomada group</taxon>
        <taxon>Methanobacteria</taxon>
        <taxon>Methanobacteriales</taxon>
        <taxon>Methanobacteriaceae</taxon>
        <taxon>Methanobrevibacter</taxon>
    </lineage>
</organism>
<reference evidence="3 4" key="1">
    <citation type="submission" date="2015-04" db="EMBL/GenBank/DDBJ databases">
        <title>The complete genome sequence of the rumen methanogen Methanobrevibacter millerae SM9.</title>
        <authorList>
            <person name="Leahy S.C."/>
            <person name="Kelly W.J."/>
            <person name="Pacheco D.M."/>
            <person name="Li D."/>
            <person name="Altermann E."/>
            <person name="Attwood G.T."/>
        </authorList>
    </citation>
    <scope>NUCLEOTIDE SEQUENCE [LARGE SCALE GENOMIC DNA]</scope>
    <source>
        <strain evidence="3 4">SM9</strain>
    </source>
</reference>
<evidence type="ECO:0000259" key="2">
    <source>
        <dbReference type="SMART" id="SM00645"/>
    </source>
</evidence>
<dbReference type="Gene3D" id="3.90.70.10">
    <property type="entry name" value="Cysteine proteinases"/>
    <property type="match status" value="1"/>
</dbReference>
<dbReference type="SUPFAM" id="SSF51126">
    <property type="entry name" value="Pectin lyase-like"/>
    <property type="match status" value="1"/>
</dbReference>
<evidence type="ECO:0000256" key="1">
    <source>
        <dbReference type="ARBA" id="ARBA00008455"/>
    </source>
</evidence>
<dbReference type="GeneID" id="26737249"/>
<dbReference type="InterPro" id="IPR025660">
    <property type="entry name" value="Pept_his_AS"/>
</dbReference>
<dbReference type="CDD" id="cd02248">
    <property type="entry name" value="Peptidase_C1A"/>
    <property type="match status" value="1"/>
</dbReference>
<dbReference type="KEGG" id="mmil:sm9_2291"/>
<comment type="similarity">
    <text evidence="1">Belongs to the peptidase C1 family.</text>
</comment>
<dbReference type="InterPro" id="IPR039417">
    <property type="entry name" value="Peptidase_C1A_papain-like"/>
</dbReference>
<dbReference type="SUPFAM" id="SSF54001">
    <property type="entry name" value="Cysteine proteinases"/>
    <property type="match status" value="1"/>
</dbReference>
<keyword evidence="3" id="KW-0378">Hydrolase</keyword>
<sequence length="1829" mass="205325">MLNNKIIFIILFIGLLAIPFTCAEDNITSSDSVLSASSDDSYSNIYFDSSLSQDNGNGSIDNPYKYLTSNRIKENSNIYLANGEYVLDSSKSISNYNSFNGESSENTIISFKNSGNAFLNSGLLKFNDLTLKGASIYNTGELISDNVIFRDSSSDYGGAIYSFSSTLNISNSYFINNSAKLGGAICDLNTNMLLINITAINNSAVYQGGAIYKMYGNLSVSSSNFFNNSAIEGEAIYCDISSFMMENNIFNKNNVFSVVNNNENFINNKFINCELTKLDFYNINFERFNYTQMSYTPYAGSIPSSYDLRKYGLVSSVKNQGTDGNCWAFAGIAALESCILKATGVEYDFSEENMKNLMALFSDYGRNMMTNNGGYNNMVPSYFASWMGPVNESDDKYILNTLLSPLMDSVMHVQNIVYLPRLSYTDNDAIKYAILNYGGVFTGIYYSGLYMRSNSYYCSIPTNLNHAIVIVGWDDNYSKSKFKTSPPGDGAWICKNSWGPDWGDNGYFYVSYYDTGCAGVGQNDASFTFILNDTVKYNKNYQYDVSGITDYFLTNQSTMWYQNNFNATSDEILAAFSTYFNIESNYTVEIYVNNELKLTQNGTSLPGYFTINFDEFIPIYKNDLFKIIIKLSTSSEAWIPISEKVSLTRTHYKPNTSFISYNGVDWIDFYDYEINMSERGHFYNSQVACIKAFSVFNLTTTTVLSEVSRYDNSVDLTAEVKDQYGHLVNEGYVIFECNGVKYNKTVNNGFASSSFTNLKHGINNLTANYVNNVHYLASNDELKINLSKHPLYLTLNVDDIYYGDKFNVFVSLIDDNGILINDTVVLTIENKSYNISSNSYFLIPDVFKAGFYNINVYYGETSKYCSAKTFNNVSVLKYDADLSFNVENVYYGNNLIFNTSLIFNSKLINEKLILNINGINYSINANGLFTLPAILDASSYNIFIYYRGSEKFNSKNITGNVEVLKANPLLESSINSVKYGEDVIVNVKLTGINDSKLNENIDLIIDNKKYSFNSNNDYTLPIQLNASKYSANIIFNGNKNYNSIKNIENFTISKNNFNIGLLVSNGTYGEKTTLITSLTDMKGNQINEKLKLNMGDIVYEVNSNSKFTIPVLLNASNYVAYLIFEGNDNFNKVNTSKAFQINKSNINLNINIENITYGDYLIINNTFNHEITLNIDNKLYLINANSLYQLPVLLNAGIWECVLNFEGNSNYYSNSQKINVFVDKATPKLDVDTFDINYGEYIKTTVDLIGINNLKLNENVILTINNVDYLFKSNGEFSVPVILNASKYPINIHYAGNNNYKPVNKNVSVNINKIDPSLMINISNTLYSNDIIVKNYFTGLNHQIDEILTLIIDGKEYQINSNKEFVLPYSLDVGEYVASIIFNGNSNYNGADNEITFKVYLNEINMDVNIEKNINNVSINVRLSKNLNETVNLKINNQNYNVKTIGGEGILVLNNLNLGDYSVEALFNKSTYKTILLNEKFTIDSINTVIKADNISMYYHDGTKLIAMLADSNNNILSNESINIYVNGLKYTRHTNENGFISLNMGLNSGNYLVNLEFEGKGNYINSSCEIYVNIKSSVDSYNLTKYYKNSSQFSTTIRDFDGNPIANKEVMMNINGVFYYRTTDSNGDVRLNINLDSGNYILTVTNPVTGENSASHITVLSRLVENNDLVKYYRNASRYSVKLVDEKGSSMAGVNVTFNINGVFYTRLTNSEGVASLAINLIPGKYIITAQYGDSKVSNTITVLSIIKANDVTMSYRDGTKFKATILDGYGTPCPNQSVNFNINGVFYTRITDTNGIANLNINLPAGKYIITTMFNGLCESNTIEIKN</sequence>
<dbReference type="EMBL" id="CP011266">
    <property type="protein sequence ID" value="ALT70047.1"/>
    <property type="molecule type" value="Genomic_DNA"/>
</dbReference>
<dbReference type="GO" id="GO:0006508">
    <property type="term" value="P:proteolysis"/>
    <property type="evidence" value="ECO:0007669"/>
    <property type="project" value="UniProtKB-KW"/>
</dbReference>
<keyword evidence="3" id="KW-0645">Protease</keyword>
<feature type="domain" description="Peptidase C1A papain C-terminal" evidence="2">
    <location>
        <begin position="302"/>
        <end position="529"/>
    </location>
</feature>
<proteinExistence type="inferred from homology"/>
<dbReference type="InterPro" id="IPR011050">
    <property type="entry name" value="Pectin_lyase_fold/virulence"/>
</dbReference>
<dbReference type="InterPro" id="IPR000668">
    <property type="entry name" value="Peptidase_C1A_C"/>
</dbReference>
<dbReference type="PROSITE" id="PS00639">
    <property type="entry name" value="THIOL_PROTEASE_HIS"/>
    <property type="match status" value="1"/>
</dbReference>
<dbReference type="GO" id="GO:0008234">
    <property type="term" value="F:cysteine-type peptidase activity"/>
    <property type="evidence" value="ECO:0007669"/>
    <property type="project" value="InterPro"/>
</dbReference>
<keyword evidence="4" id="KW-1185">Reference proteome</keyword>
<evidence type="ECO:0000313" key="4">
    <source>
        <dbReference type="Proteomes" id="UP000067738"/>
    </source>
</evidence>
<gene>
    <name evidence="3" type="ORF">sm9_2291</name>
</gene>
<dbReference type="InterPro" id="IPR038765">
    <property type="entry name" value="Papain-like_cys_pep_sf"/>
</dbReference>
<dbReference type="Pfam" id="PF00112">
    <property type="entry name" value="Peptidase_C1"/>
    <property type="match status" value="1"/>
</dbReference>
<dbReference type="RefSeq" id="WP_058740245.1">
    <property type="nucleotide sequence ID" value="NZ_CP011266.1"/>
</dbReference>
<dbReference type="Gene3D" id="2.60.40.10">
    <property type="entry name" value="Immunoglobulins"/>
    <property type="match status" value="4"/>
</dbReference>
<accession>A0A0U3CWI5</accession>
<dbReference type="InterPro" id="IPR013128">
    <property type="entry name" value="Peptidase_C1A"/>
</dbReference>
<dbReference type="InterPro" id="IPR040528">
    <property type="entry name" value="Lectin-like"/>
</dbReference>
<dbReference type="InterPro" id="IPR013783">
    <property type="entry name" value="Ig-like_fold"/>
</dbReference>
<name>A0A0U3CWI5_9EURY</name>
<dbReference type="PATRIC" id="fig|230361.4.peg.2365"/>
<dbReference type="PANTHER" id="PTHR12411">
    <property type="entry name" value="CYSTEINE PROTEASE FAMILY C1-RELATED"/>
    <property type="match status" value="1"/>
</dbReference>
<dbReference type="OrthoDB" id="78423at2157"/>